<evidence type="ECO:0000256" key="2">
    <source>
        <dbReference type="ARBA" id="ARBA00022630"/>
    </source>
</evidence>
<dbReference type="InterPro" id="IPR006076">
    <property type="entry name" value="FAD-dep_OxRdtase"/>
</dbReference>
<evidence type="ECO:0000313" key="7">
    <source>
        <dbReference type="Proteomes" id="UP000321058"/>
    </source>
</evidence>
<name>A0A512NIS1_9HYPH</name>
<evidence type="ECO:0000313" key="6">
    <source>
        <dbReference type="EMBL" id="GEP58848.1"/>
    </source>
</evidence>
<evidence type="ECO:0000259" key="5">
    <source>
        <dbReference type="Pfam" id="PF01266"/>
    </source>
</evidence>
<evidence type="ECO:0000256" key="1">
    <source>
        <dbReference type="ARBA" id="ARBA00001974"/>
    </source>
</evidence>
<dbReference type="Proteomes" id="UP000321058">
    <property type="component" value="Unassembled WGS sequence"/>
</dbReference>
<dbReference type="OrthoDB" id="9806257at2"/>
<sequence length="381" mass="41678">MVRGVPLKVIVVGAGIAGLTLAWALSRRGHAVSVYEQGPIPNPIASSFDEHRTTRHAYGSMTGYANLMPKAFQIWETLFRDLGRRHYEPVGIVYFMRGGTPWLEPSLASLNQLAVPYKEVPIADVPGRFPMINPEGLTHVLETEGAGMLFPNRIMSDLIVLLSQRGVGLHAYSKVDSVDPDRATITVGGETIGADVVAVTAGPWVDRLIPMLKRMVTPSRQAVAYLAPPPELAEAWSRAPVIADLSEESRCYALPPRFGTRMKVGNHNFTREGDPDAPRLASDDDLEPVRRSVRRAFLGFERYAELERKACYYTVEDKEQFVVRPIGASGWVVSACSGHGFKLQPLITDGLARAIVGECDADTVTGWAAGRSNVDLGEVTR</sequence>
<keyword evidence="4" id="KW-0560">Oxidoreductase</keyword>
<comment type="cofactor">
    <cofactor evidence="1">
        <name>FAD</name>
        <dbReference type="ChEBI" id="CHEBI:57692"/>
    </cofactor>
</comment>
<proteinExistence type="predicted"/>
<evidence type="ECO:0000256" key="4">
    <source>
        <dbReference type="ARBA" id="ARBA00023002"/>
    </source>
</evidence>
<accession>A0A512NIS1</accession>
<organism evidence="6 7">
    <name type="scientific">Reyranella soli</name>
    <dbReference type="NCBI Taxonomy" id="1230389"/>
    <lineage>
        <taxon>Bacteria</taxon>
        <taxon>Pseudomonadati</taxon>
        <taxon>Pseudomonadota</taxon>
        <taxon>Alphaproteobacteria</taxon>
        <taxon>Hyphomicrobiales</taxon>
        <taxon>Reyranellaceae</taxon>
        <taxon>Reyranella</taxon>
    </lineage>
</organism>
<comment type="caution">
    <text evidence="6">The sequence shown here is derived from an EMBL/GenBank/DDBJ whole genome shotgun (WGS) entry which is preliminary data.</text>
</comment>
<dbReference type="InterPro" id="IPR045170">
    <property type="entry name" value="MTOX"/>
</dbReference>
<dbReference type="Gene3D" id="3.30.9.10">
    <property type="entry name" value="D-Amino Acid Oxidase, subunit A, domain 2"/>
    <property type="match status" value="1"/>
</dbReference>
<feature type="domain" description="FAD dependent oxidoreductase" evidence="5">
    <location>
        <begin position="8"/>
        <end position="347"/>
    </location>
</feature>
<dbReference type="PANTHER" id="PTHR10961">
    <property type="entry name" value="PEROXISOMAL SARCOSINE OXIDASE"/>
    <property type="match status" value="1"/>
</dbReference>
<protein>
    <submittedName>
        <fullName evidence="6">FAD-dependent oxidoreductase</fullName>
    </submittedName>
</protein>
<dbReference type="InterPro" id="IPR036188">
    <property type="entry name" value="FAD/NAD-bd_sf"/>
</dbReference>
<dbReference type="SUPFAM" id="SSF54373">
    <property type="entry name" value="FAD-linked reductases, C-terminal domain"/>
    <property type="match status" value="1"/>
</dbReference>
<evidence type="ECO:0000256" key="3">
    <source>
        <dbReference type="ARBA" id="ARBA00022827"/>
    </source>
</evidence>
<keyword evidence="3" id="KW-0274">FAD</keyword>
<keyword evidence="2" id="KW-0285">Flavoprotein</keyword>
<dbReference type="Gene3D" id="3.50.50.60">
    <property type="entry name" value="FAD/NAD(P)-binding domain"/>
    <property type="match status" value="1"/>
</dbReference>
<keyword evidence="7" id="KW-1185">Reference proteome</keyword>
<dbReference type="GO" id="GO:0050660">
    <property type="term" value="F:flavin adenine dinucleotide binding"/>
    <property type="evidence" value="ECO:0007669"/>
    <property type="project" value="InterPro"/>
</dbReference>
<dbReference type="Pfam" id="PF01266">
    <property type="entry name" value="DAO"/>
    <property type="match status" value="1"/>
</dbReference>
<dbReference type="SUPFAM" id="SSF51905">
    <property type="entry name" value="FAD/NAD(P)-binding domain"/>
    <property type="match status" value="1"/>
</dbReference>
<reference evidence="6 7" key="1">
    <citation type="submission" date="2019-07" db="EMBL/GenBank/DDBJ databases">
        <title>Whole genome shotgun sequence of Reyranella soli NBRC 108950.</title>
        <authorList>
            <person name="Hosoyama A."/>
            <person name="Uohara A."/>
            <person name="Ohji S."/>
            <person name="Ichikawa N."/>
        </authorList>
    </citation>
    <scope>NUCLEOTIDE SEQUENCE [LARGE SCALE GENOMIC DNA]</scope>
    <source>
        <strain evidence="6 7">NBRC 108950</strain>
    </source>
</reference>
<dbReference type="EMBL" id="BKAJ01000112">
    <property type="protein sequence ID" value="GEP58848.1"/>
    <property type="molecule type" value="Genomic_DNA"/>
</dbReference>
<dbReference type="AlphaFoldDB" id="A0A512NIS1"/>
<dbReference type="GO" id="GO:0008115">
    <property type="term" value="F:sarcosine oxidase activity"/>
    <property type="evidence" value="ECO:0007669"/>
    <property type="project" value="TreeGrafter"/>
</dbReference>
<gene>
    <name evidence="6" type="ORF">RSO01_60140</name>
</gene>
<dbReference type="PANTHER" id="PTHR10961:SF7">
    <property type="entry name" value="FAD DEPENDENT OXIDOREDUCTASE DOMAIN-CONTAINING PROTEIN"/>
    <property type="match status" value="1"/>
</dbReference>